<gene>
    <name evidence="1" type="ORF">ACFSYS_15770</name>
</gene>
<sequence length="371" mass="42904">MHTEFENVDLDLIRYSLVWEDAHTLYNGLEIKENDRLLVITSAGCNVLNTLLKKPAAVTAIDLNPEQNRLLLFKQYLIENYNYEIYAALIGFYGRNAVQKAWMEVAPALEPELRAHVEGFFLKNPEGIISSGKLETYIHGFVPGLPETFQKNLKKLISFETIGEQQVFFAEKLDNSPFKELFIDYFDQQNLSKGRDPRLFKHVKESGGKIFYSRLKDFIGKNLLKNNFYFRFFMFGPQNLPEEILPPCYQKKNFEILKKQLPKLNIVTGEAIEYLLSREGEAINKAGLSNIFEYVAEAQFAEVCHKLLNQREKPIRIIFWNLLQSQGNKHCQDSLLGNLSEKLSEKEACFYFKNVKVMESAALKKSVDIEK</sequence>
<dbReference type="EMBL" id="JBHUOJ010000033">
    <property type="protein sequence ID" value="MFD2834750.1"/>
    <property type="molecule type" value="Genomic_DNA"/>
</dbReference>
<dbReference type="RefSeq" id="WP_251740680.1">
    <property type="nucleotide sequence ID" value="NZ_JBHUOJ010000033.1"/>
</dbReference>
<keyword evidence="2" id="KW-1185">Reference proteome</keyword>
<dbReference type="InterPro" id="IPR021829">
    <property type="entry name" value="DUF3419"/>
</dbReference>
<dbReference type="PANTHER" id="PTHR47473:SF1">
    <property type="entry name" value="METHYLTRANSFERASE DOMAIN-CONTAINING PROTEIN"/>
    <property type="match status" value="1"/>
</dbReference>
<dbReference type="Proteomes" id="UP001597438">
    <property type="component" value="Unassembled WGS sequence"/>
</dbReference>
<reference evidence="2" key="1">
    <citation type="journal article" date="2019" name="Int. J. Syst. Evol. Microbiol.">
        <title>The Global Catalogue of Microorganisms (GCM) 10K type strain sequencing project: providing services to taxonomists for standard genome sequencing and annotation.</title>
        <authorList>
            <consortium name="The Broad Institute Genomics Platform"/>
            <consortium name="The Broad Institute Genome Sequencing Center for Infectious Disease"/>
            <person name="Wu L."/>
            <person name="Ma J."/>
        </authorList>
    </citation>
    <scope>NUCLEOTIDE SEQUENCE [LARGE SCALE GENOMIC DNA]</scope>
    <source>
        <strain evidence="2">KCTC 52925</strain>
    </source>
</reference>
<accession>A0ABW5X829</accession>
<protein>
    <submittedName>
        <fullName evidence="1">DUF3419 family protein</fullName>
    </submittedName>
</protein>
<name>A0ABW5X829_9FLAO</name>
<dbReference type="PANTHER" id="PTHR47473">
    <property type="entry name" value="BTA1P"/>
    <property type="match status" value="1"/>
</dbReference>
<proteinExistence type="predicted"/>
<dbReference type="Pfam" id="PF11899">
    <property type="entry name" value="DUF3419"/>
    <property type="match status" value="1"/>
</dbReference>
<organism evidence="1 2">
    <name type="scientific">Christiangramia antarctica</name>
    <dbReference type="NCBI Taxonomy" id="2058158"/>
    <lineage>
        <taxon>Bacteria</taxon>
        <taxon>Pseudomonadati</taxon>
        <taxon>Bacteroidota</taxon>
        <taxon>Flavobacteriia</taxon>
        <taxon>Flavobacteriales</taxon>
        <taxon>Flavobacteriaceae</taxon>
        <taxon>Christiangramia</taxon>
    </lineage>
</organism>
<evidence type="ECO:0000313" key="1">
    <source>
        <dbReference type="EMBL" id="MFD2834750.1"/>
    </source>
</evidence>
<evidence type="ECO:0000313" key="2">
    <source>
        <dbReference type="Proteomes" id="UP001597438"/>
    </source>
</evidence>
<comment type="caution">
    <text evidence="1">The sequence shown here is derived from an EMBL/GenBank/DDBJ whole genome shotgun (WGS) entry which is preliminary data.</text>
</comment>